<evidence type="ECO:0000256" key="9">
    <source>
        <dbReference type="HAMAP-Rule" id="MF_03172"/>
    </source>
</evidence>
<dbReference type="InterPro" id="IPR006266">
    <property type="entry name" value="UMP_CMP_kinase"/>
</dbReference>
<dbReference type="PROSITE" id="PS00113">
    <property type="entry name" value="ADENYLATE_KINASE"/>
    <property type="match status" value="1"/>
</dbReference>
<feature type="binding site" evidence="9">
    <location>
        <position position="201"/>
    </location>
    <ligand>
        <name>a ribonucleoside 5'-phosphate</name>
        <dbReference type="ChEBI" id="CHEBI:58043"/>
    </ligand>
</feature>
<comment type="cofactor">
    <cofactor evidence="9">
        <name>Mg(2+)</name>
        <dbReference type="ChEBI" id="CHEBI:18420"/>
    </cofactor>
    <text evidence="9">Binds 1 Mg(2+) ion per monomer.</text>
</comment>
<comment type="subcellular location">
    <subcellularLocation>
        <location evidence="9">Cytoplasm</location>
    </subcellularLocation>
    <subcellularLocation>
        <location evidence="9">Nucleus</location>
    </subcellularLocation>
    <text evidence="9">Predominantly cytoplasmic.</text>
</comment>
<dbReference type="GO" id="GO:0033862">
    <property type="term" value="F:UMP kinase activity"/>
    <property type="evidence" value="ECO:0007669"/>
    <property type="project" value="RHEA"/>
</dbReference>
<name>A0A1Y2H9N4_9FUNG</name>
<feature type="binding site" evidence="9">
    <location>
        <begin position="119"/>
        <end position="124"/>
    </location>
    <ligand>
        <name>ATP</name>
        <dbReference type="ChEBI" id="CHEBI:30616"/>
    </ligand>
</feature>
<comment type="caution">
    <text evidence="11">The sequence shown here is derived from an EMBL/GenBank/DDBJ whole genome shotgun (WGS) entry which is preliminary data.</text>
</comment>
<evidence type="ECO:0000256" key="1">
    <source>
        <dbReference type="ARBA" id="ARBA00022490"/>
    </source>
</evidence>
<dbReference type="HAMAP" id="MF_00235">
    <property type="entry name" value="Adenylate_kinase_Adk"/>
    <property type="match status" value="1"/>
</dbReference>
<gene>
    <name evidence="11" type="ORF">BCR44DRAFT_129096</name>
</gene>
<dbReference type="GO" id="GO:0006207">
    <property type="term" value="P:'de novo' pyrimidine nucleobase biosynthetic process"/>
    <property type="evidence" value="ECO:0007669"/>
    <property type="project" value="InterPro"/>
</dbReference>
<dbReference type="InterPro" id="IPR027417">
    <property type="entry name" value="P-loop_NTPase"/>
</dbReference>
<feature type="region of interest" description="Disordered" evidence="10">
    <location>
        <begin position="1"/>
        <end position="46"/>
    </location>
</feature>
<evidence type="ECO:0000256" key="3">
    <source>
        <dbReference type="ARBA" id="ARBA00022741"/>
    </source>
</evidence>
<proteinExistence type="inferred from homology"/>
<keyword evidence="12" id="KW-1185">Reference proteome</keyword>
<evidence type="ECO:0000256" key="6">
    <source>
        <dbReference type="ARBA" id="ARBA00022975"/>
    </source>
</evidence>
<keyword evidence="6 9" id="KW-0665">Pyrimidine biosynthesis</keyword>
<dbReference type="Pfam" id="PF00406">
    <property type="entry name" value="ADK"/>
    <property type="match status" value="1"/>
</dbReference>
<feature type="binding site" evidence="9">
    <location>
        <position position="277"/>
    </location>
    <ligand>
        <name>ATP</name>
        <dbReference type="ChEBI" id="CHEBI:30616"/>
    </ligand>
</feature>
<keyword evidence="5 9" id="KW-0067">ATP-binding</keyword>
<feature type="region of interest" description="NMPbind" evidence="9">
    <location>
        <begin position="139"/>
        <end position="169"/>
    </location>
</feature>
<feature type="binding site" evidence="9">
    <location>
        <begin position="167"/>
        <end position="169"/>
    </location>
    <ligand>
        <name>a ribonucleoside 5'-phosphate</name>
        <dbReference type="ChEBI" id="CHEBI:58043"/>
    </ligand>
</feature>
<evidence type="ECO:0000256" key="10">
    <source>
        <dbReference type="SAM" id="MobiDB-lite"/>
    </source>
</evidence>
<keyword evidence="3 9" id="KW-0547">Nucleotide-binding</keyword>
<dbReference type="GO" id="GO:0006221">
    <property type="term" value="P:pyrimidine nucleotide biosynthetic process"/>
    <property type="evidence" value="ECO:0007669"/>
    <property type="project" value="UniProtKB-UniRule"/>
</dbReference>
<evidence type="ECO:0000256" key="8">
    <source>
        <dbReference type="ARBA" id="ARBA00048116"/>
    </source>
</evidence>
<feature type="compositionally biased region" description="Low complexity" evidence="10">
    <location>
        <begin position="16"/>
        <end position="35"/>
    </location>
</feature>
<dbReference type="InterPro" id="IPR000850">
    <property type="entry name" value="Adenylat/UMP-CMP_kin"/>
</dbReference>
<evidence type="ECO:0000256" key="7">
    <source>
        <dbReference type="ARBA" id="ARBA00023242"/>
    </source>
</evidence>
<keyword evidence="7 9" id="KW-0539">Nucleus</keyword>
<evidence type="ECO:0000313" key="11">
    <source>
        <dbReference type="EMBL" id="ORZ31286.1"/>
    </source>
</evidence>
<feature type="binding site" evidence="9">
    <location>
        <position position="232"/>
    </location>
    <ligand>
        <name>ATP</name>
        <dbReference type="ChEBI" id="CHEBI:30616"/>
    </ligand>
</feature>
<dbReference type="STRING" id="765915.A0A1Y2H9N4"/>
<dbReference type="PANTHER" id="PTHR23359">
    <property type="entry name" value="NUCLEOTIDE KINASE"/>
    <property type="match status" value="1"/>
</dbReference>
<dbReference type="Proteomes" id="UP000193411">
    <property type="component" value="Unassembled WGS sequence"/>
</dbReference>
<evidence type="ECO:0000256" key="4">
    <source>
        <dbReference type="ARBA" id="ARBA00022777"/>
    </source>
</evidence>
<dbReference type="GO" id="GO:0005524">
    <property type="term" value="F:ATP binding"/>
    <property type="evidence" value="ECO:0007669"/>
    <property type="project" value="UniProtKB-KW"/>
</dbReference>
<dbReference type="GO" id="GO:0005634">
    <property type="term" value="C:nucleus"/>
    <property type="evidence" value="ECO:0007669"/>
    <property type="project" value="UniProtKB-SubCell"/>
</dbReference>
<dbReference type="SUPFAM" id="SSF52540">
    <property type="entry name" value="P-loop containing nucleoside triphosphate hydrolases"/>
    <property type="match status" value="1"/>
</dbReference>
<sequence>MFRAAFSRSTTDTLRRQATSSASASRSSLRRALSTPAGEQGAPKPSSNAGLWVALAATAAGGAGYYYATREHPSETLAKLKAKNKATEESPVTASLRPLPANSPFKVKPTVIFVLGGPGAGKGTQCARLVADYDFVHLSAGDLLREERNRAGSEVGELINTYIKEGKIVPMEITIGLLRDAMVRSGKDRFLIDGFPRKMDQAEAFEDTVAGADFILYFECPEKEMERRLLKRGETSGRVDDNIESIRKRFVTFRDTSFPVIDKYRSLGKVHEVSCLDTPDKVYSQVRAIFDKMFAKSA</sequence>
<organism evidence="11 12">
    <name type="scientific">Catenaria anguillulae PL171</name>
    <dbReference type="NCBI Taxonomy" id="765915"/>
    <lineage>
        <taxon>Eukaryota</taxon>
        <taxon>Fungi</taxon>
        <taxon>Fungi incertae sedis</taxon>
        <taxon>Blastocladiomycota</taxon>
        <taxon>Blastocladiomycetes</taxon>
        <taxon>Blastocladiales</taxon>
        <taxon>Catenariaceae</taxon>
        <taxon>Catenaria</taxon>
    </lineage>
</organism>
<keyword evidence="1 9" id="KW-0963">Cytoplasm</keyword>
<dbReference type="GO" id="GO:0005737">
    <property type="term" value="C:cytoplasm"/>
    <property type="evidence" value="ECO:0007669"/>
    <property type="project" value="UniProtKB-SubCell"/>
</dbReference>
<feature type="binding site" evidence="9">
    <location>
        <begin position="194"/>
        <end position="197"/>
    </location>
    <ligand>
        <name>a ribonucleoside 5'-phosphate</name>
        <dbReference type="ChEBI" id="CHEBI:58043"/>
    </ligand>
</feature>
<dbReference type="EMBL" id="MCFL01000062">
    <property type="protein sequence ID" value="ORZ31286.1"/>
    <property type="molecule type" value="Genomic_DNA"/>
</dbReference>
<reference evidence="11 12" key="1">
    <citation type="submission" date="2016-07" db="EMBL/GenBank/DDBJ databases">
        <title>Pervasive Adenine N6-methylation of Active Genes in Fungi.</title>
        <authorList>
            <consortium name="DOE Joint Genome Institute"/>
            <person name="Mondo S.J."/>
            <person name="Dannebaum R.O."/>
            <person name="Kuo R.C."/>
            <person name="Labutti K."/>
            <person name="Haridas S."/>
            <person name="Kuo A."/>
            <person name="Salamov A."/>
            <person name="Ahrendt S.R."/>
            <person name="Lipzen A."/>
            <person name="Sullivan W."/>
            <person name="Andreopoulos W.B."/>
            <person name="Clum A."/>
            <person name="Lindquist E."/>
            <person name="Daum C."/>
            <person name="Ramamoorthy G.K."/>
            <person name="Gryganskyi A."/>
            <person name="Culley D."/>
            <person name="Magnuson J.K."/>
            <person name="James T.Y."/>
            <person name="O'Malley M.A."/>
            <person name="Stajich J.E."/>
            <person name="Spatafora J.W."/>
            <person name="Visel A."/>
            <person name="Grigoriev I.V."/>
        </authorList>
    </citation>
    <scope>NUCLEOTIDE SEQUENCE [LARGE SCALE GENOMIC DNA]</scope>
    <source>
        <strain evidence="11 12">PL171</strain>
    </source>
</reference>
<dbReference type="EC" id="2.7.4.14" evidence="9"/>
<dbReference type="AlphaFoldDB" id="A0A1Y2H9N4"/>
<keyword evidence="4 9" id="KW-0418">Kinase</keyword>
<dbReference type="OrthoDB" id="442176at2759"/>
<comment type="domain">
    <text evidence="9">Consists of three domains, a large central CORE domain and two small peripheral domains, NMPbind and LID, which undergo movements during catalysis. The LID domain closes over the site of phosphoryl transfer upon ATP binding. Assembling and dissambling the active center during each catalytic cycle provides an effective means to prevent ATP hydrolysis.</text>
</comment>
<comment type="function">
    <text evidence="9">Catalyzes the phosphorylation of pyrimidine nucleoside monophosphates at the expense of ATP. Plays an important role in de novo pyrimidine nucleotide biosynthesis. Has preference for UMP and dUMP as phosphate acceptors, but can also use CMP, dCMP and AMP.</text>
</comment>
<protein>
    <recommendedName>
        <fullName evidence="9">Uridylate kinase</fullName>
        <shortName evidence="9">UK</shortName>
        <ecNumber evidence="9">2.7.4.14</ecNumber>
    </recommendedName>
    <alternativeName>
        <fullName evidence="9">ATP:UMP phosphotransferase</fullName>
    </alternativeName>
    <alternativeName>
        <fullName evidence="9">Deoxycytidylate kinase</fullName>
        <shortName evidence="9">CK</shortName>
        <shortName evidence="9">dCMP kinase</shortName>
    </alternativeName>
    <alternativeName>
        <fullName evidence="9">Uridine monophosphate kinase</fullName>
        <shortName evidence="9">UMP kinase</shortName>
        <shortName evidence="9">UMPK</shortName>
    </alternativeName>
</protein>
<comment type="subunit">
    <text evidence="9">Monomer.</text>
</comment>
<keyword evidence="2 9" id="KW-0808">Transferase</keyword>
<dbReference type="HAMAP" id="MF_03172">
    <property type="entry name" value="Adenylate_kinase_UMP_CMP_kin"/>
    <property type="match status" value="1"/>
</dbReference>
<dbReference type="Gene3D" id="3.40.50.300">
    <property type="entry name" value="P-loop containing nucleotide triphosphate hydrolases"/>
    <property type="match status" value="1"/>
</dbReference>
<comment type="similarity">
    <text evidence="9">Belongs to the adenylate kinase family. UMP-CMP kinase subfamily.</text>
</comment>
<feature type="binding site" evidence="9">
    <location>
        <position position="238"/>
    </location>
    <ligand>
        <name>a ribonucleoside 5'-phosphate</name>
        <dbReference type="ChEBI" id="CHEBI:58043"/>
    </ligand>
</feature>
<dbReference type="PRINTS" id="PR00094">
    <property type="entry name" value="ADENYLTKNASE"/>
</dbReference>
<evidence type="ECO:0000256" key="2">
    <source>
        <dbReference type="ARBA" id="ARBA00022679"/>
    </source>
</evidence>
<feature type="binding site" evidence="9">
    <location>
        <position position="145"/>
    </location>
    <ligand>
        <name>a ribonucleoside 5'-phosphate</name>
        <dbReference type="ChEBI" id="CHEBI:58043"/>
    </ligand>
</feature>
<evidence type="ECO:0000256" key="5">
    <source>
        <dbReference type="ARBA" id="ARBA00022840"/>
    </source>
</evidence>
<evidence type="ECO:0000313" key="12">
    <source>
        <dbReference type="Proteomes" id="UP000193411"/>
    </source>
</evidence>
<feature type="binding site" evidence="9">
    <location>
        <position position="249"/>
    </location>
    <ligand>
        <name>a ribonucleoside 5'-phosphate</name>
        <dbReference type="ChEBI" id="CHEBI:58043"/>
    </ligand>
</feature>
<feature type="region of interest" description="LID" evidence="9">
    <location>
        <begin position="231"/>
        <end position="241"/>
    </location>
</feature>
<comment type="catalytic activity">
    <reaction evidence="8 9">
        <text>UMP + ATP = UDP + ADP</text>
        <dbReference type="Rhea" id="RHEA:24400"/>
        <dbReference type="ChEBI" id="CHEBI:30616"/>
        <dbReference type="ChEBI" id="CHEBI:57865"/>
        <dbReference type="ChEBI" id="CHEBI:58223"/>
        <dbReference type="ChEBI" id="CHEBI:456216"/>
        <dbReference type="EC" id="2.7.4.14"/>
    </reaction>
</comment>
<dbReference type="FunFam" id="3.40.50.300:FF:000315">
    <property type="entry name" value="Adenylate kinase 1"/>
    <property type="match status" value="1"/>
</dbReference>
<accession>A0A1Y2H9N4</accession>
<dbReference type="CDD" id="cd01428">
    <property type="entry name" value="ADK"/>
    <property type="match status" value="1"/>
</dbReference>
<dbReference type="NCBIfam" id="TIGR01359">
    <property type="entry name" value="UMP_CMP_kin_fam"/>
    <property type="match status" value="1"/>
</dbReference>
<dbReference type="InterPro" id="IPR033690">
    <property type="entry name" value="Adenylat_kinase_CS"/>
</dbReference>